<sequence>MIFDRVVREHVVRRVGGVFFVDGPVGTGKTFLYSVMLLYVHAQGWIAMAVASSGIAALLMKGGRTAHSRFRILPTELNKSSTWNISKQSPLGKLLMACRLIIWDEAPMVHKYAIEWVDRSLRDILGIDIPFGGVPIVFGGDFHQVLPVVRWDSRAQIVSTSLKSSHLWKYMEVHKLSMNMCIMGMEGADRNK</sequence>
<protein>
    <submittedName>
        <fullName evidence="1">Uncharacterized protein</fullName>
    </submittedName>
</protein>
<keyword evidence="2" id="KW-1185">Reference proteome</keyword>
<evidence type="ECO:0000313" key="1">
    <source>
        <dbReference type="EMBL" id="KAJ7540671.1"/>
    </source>
</evidence>
<dbReference type="EMBL" id="CM055101">
    <property type="protein sequence ID" value="KAJ7540671.1"/>
    <property type="molecule type" value="Genomic_DNA"/>
</dbReference>
<evidence type="ECO:0000313" key="2">
    <source>
        <dbReference type="Proteomes" id="UP001162992"/>
    </source>
</evidence>
<comment type="caution">
    <text evidence="1">The sequence shown here is derived from an EMBL/GenBank/DDBJ whole genome shotgun (WGS) entry which is preliminary data.</text>
</comment>
<proteinExistence type="predicted"/>
<organism evidence="1 2">
    <name type="scientific">Diphasiastrum complanatum</name>
    <name type="common">Issler's clubmoss</name>
    <name type="synonym">Lycopodium complanatum</name>
    <dbReference type="NCBI Taxonomy" id="34168"/>
    <lineage>
        <taxon>Eukaryota</taxon>
        <taxon>Viridiplantae</taxon>
        <taxon>Streptophyta</taxon>
        <taxon>Embryophyta</taxon>
        <taxon>Tracheophyta</taxon>
        <taxon>Lycopodiopsida</taxon>
        <taxon>Lycopodiales</taxon>
        <taxon>Lycopodiaceae</taxon>
        <taxon>Lycopodioideae</taxon>
        <taxon>Diphasiastrum</taxon>
    </lineage>
</organism>
<name>A0ACC2CF51_DIPCM</name>
<accession>A0ACC2CF51</accession>
<gene>
    <name evidence="1" type="ORF">O6H91_10G025800</name>
</gene>
<reference evidence="2" key="1">
    <citation type="journal article" date="2024" name="Proc. Natl. Acad. Sci. U.S.A.">
        <title>Extraordinary preservation of gene collinearity over three hundred million years revealed in homosporous lycophytes.</title>
        <authorList>
            <person name="Li C."/>
            <person name="Wickell D."/>
            <person name="Kuo L.Y."/>
            <person name="Chen X."/>
            <person name="Nie B."/>
            <person name="Liao X."/>
            <person name="Peng D."/>
            <person name="Ji J."/>
            <person name="Jenkins J."/>
            <person name="Williams M."/>
            <person name="Shu S."/>
            <person name="Plott C."/>
            <person name="Barry K."/>
            <person name="Rajasekar S."/>
            <person name="Grimwood J."/>
            <person name="Han X."/>
            <person name="Sun S."/>
            <person name="Hou Z."/>
            <person name="He W."/>
            <person name="Dai G."/>
            <person name="Sun C."/>
            <person name="Schmutz J."/>
            <person name="Leebens-Mack J.H."/>
            <person name="Li F.W."/>
            <person name="Wang L."/>
        </authorList>
    </citation>
    <scope>NUCLEOTIDE SEQUENCE [LARGE SCALE GENOMIC DNA]</scope>
    <source>
        <strain evidence="2">cv. PW_Plant_1</strain>
    </source>
</reference>
<dbReference type="Proteomes" id="UP001162992">
    <property type="component" value="Chromosome 10"/>
</dbReference>